<dbReference type="RefSeq" id="WP_067486839.1">
    <property type="nucleotide sequence ID" value="NZ_LT615367.1"/>
</dbReference>
<sequence length="193" mass="21563">MAALDVFLPSVRKHIAGPLDIMMRQSIREAAITFCRESLFCRDIVLLTNVQPGVAYSLTGSPLVKCVKRLLITNLSSPDTPSELDAGTDFTVMSANHLVFSRAYSSISVLFAVEPRRDADEVPDALADDYTDVVAAGALEDLYIMPGKPWSDPQRAAYFRAIFTEGFRRAYRDALDNSPVTRTRNPVRRHEFY</sequence>
<gene>
    <name evidence="1" type="ORF">DAQ1742_02623</name>
</gene>
<name>A0A375AC51_9GAMM</name>
<dbReference type="Proteomes" id="UP000294820">
    <property type="component" value="Chromosome 1"/>
</dbReference>
<dbReference type="KEGG" id="daq:DAQ1742_02623"/>
<reference evidence="1 2" key="1">
    <citation type="submission" date="2016-09" db="EMBL/GenBank/DDBJ databases">
        <authorList>
            <person name="Reverchon S."/>
            <person name="Nasser W."/>
            <person name="Leonard S."/>
            <person name="Brochier C."/>
            <person name="Duprey A."/>
        </authorList>
    </citation>
    <scope>NUCLEOTIDE SEQUENCE [LARGE SCALE GENOMIC DNA]</scope>
    <source>
        <strain evidence="1 2">174/2</strain>
    </source>
</reference>
<evidence type="ECO:0000313" key="1">
    <source>
        <dbReference type="EMBL" id="SLM63496.1"/>
    </source>
</evidence>
<keyword evidence="2" id="KW-1185">Reference proteome</keyword>
<dbReference type="EMBL" id="LT615367">
    <property type="protein sequence ID" value="SLM63496.1"/>
    <property type="molecule type" value="Genomic_DNA"/>
</dbReference>
<proteinExistence type="predicted"/>
<evidence type="ECO:0000313" key="2">
    <source>
        <dbReference type="Proteomes" id="UP000294820"/>
    </source>
</evidence>
<dbReference type="AlphaFoldDB" id="A0A375AC51"/>
<organism evidence="1 2">
    <name type="scientific">Dickeya aquatica</name>
    <dbReference type="NCBI Taxonomy" id="1401087"/>
    <lineage>
        <taxon>Bacteria</taxon>
        <taxon>Pseudomonadati</taxon>
        <taxon>Pseudomonadota</taxon>
        <taxon>Gammaproteobacteria</taxon>
        <taxon>Enterobacterales</taxon>
        <taxon>Pectobacteriaceae</taxon>
        <taxon>Dickeya</taxon>
    </lineage>
</organism>
<protein>
    <submittedName>
        <fullName evidence="1">Phage protein</fullName>
    </submittedName>
</protein>
<accession>A0A375AC51</accession>